<proteinExistence type="predicted"/>
<reference evidence="1" key="1">
    <citation type="journal article" date="2014" name="Front. Microbiol.">
        <title>High frequency of phylogenetically diverse reductive dehalogenase-homologous genes in deep subseafloor sedimentary metagenomes.</title>
        <authorList>
            <person name="Kawai M."/>
            <person name="Futagami T."/>
            <person name="Toyoda A."/>
            <person name="Takaki Y."/>
            <person name="Nishi S."/>
            <person name="Hori S."/>
            <person name="Arai W."/>
            <person name="Tsubouchi T."/>
            <person name="Morono Y."/>
            <person name="Uchiyama I."/>
            <person name="Ito T."/>
            <person name="Fujiyama A."/>
            <person name="Inagaki F."/>
            <person name="Takami H."/>
        </authorList>
    </citation>
    <scope>NUCLEOTIDE SEQUENCE</scope>
    <source>
        <strain evidence="1">Expedition CK06-06</strain>
    </source>
</reference>
<sequence length="57" mass="6412">MERLENGFDYKGYKDTYVEALQKIIEGEPVTELAEVKHEVASDNLVALLKQSVEATV</sequence>
<dbReference type="AlphaFoldDB" id="X1Q4I1"/>
<protein>
    <submittedName>
        <fullName evidence="1">Uncharacterized protein</fullName>
    </submittedName>
</protein>
<accession>X1Q4I1</accession>
<name>X1Q4I1_9ZZZZ</name>
<organism evidence="1">
    <name type="scientific">marine sediment metagenome</name>
    <dbReference type="NCBI Taxonomy" id="412755"/>
    <lineage>
        <taxon>unclassified sequences</taxon>
        <taxon>metagenomes</taxon>
        <taxon>ecological metagenomes</taxon>
    </lineage>
</organism>
<dbReference type="EMBL" id="BARW01003082">
    <property type="protein sequence ID" value="GAI63138.1"/>
    <property type="molecule type" value="Genomic_DNA"/>
</dbReference>
<gene>
    <name evidence="1" type="ORF">S12H4_08089</name>
</gene>
<comment type="caution">
    <text evidence="1">The sequence shown here is derived from an EMBL/GenBank/DDBJ whole genome shotgun (WGS) entry which is preliminary data.</text>
</comment>
<evidence type="ECO:0000313" key="1">
    <source>
        <dbReference type="EMBL" id="GAI63138.1"/>
    </source>
</evidence>